<name>A0A653BNY8_CALMS</name>
<accession>A0A653BNY8</accession>
<dbReference type="Proteomes" id="UP000410492">
    <property type="component" value="Unassembled WGS sequence"/>
</dbReference>
<dbReference type="AlphaFoldDB" id="A0A653BNY8"/>
<keyword evidence="2" id="KW-1185">Reference proteome</keyword>
<feature type="non-terminal residue" evidence="1">
    <location>
        <position position="79"/>
    </location>
</feature>
<reference evidence="1 2" key="1">
    <citation type="submission" date="2019-01" db="EMBL/GenBank/DDBJ databases">
        <authorList>
            <person name="Sayadi A."/>
        </authorList>
    </citation>
    <scope>NUCLEOTIDE SEQUENCE [LARGE SCALE GENOMIC DNA]</scope>
</reference>
<evidence type="ECO:0000313" key="2">
    <source>
        <dbReference type="Proteomes" id="UP000410492"/>
    </source>
</evidence>
<protein>
    <submittedName>
        <fullName evidence="1">Uncharacterized protein</fullName>
    </submittedName>
</protein>
<sequence>MIVGREHDNHQAIKSVDRCEVVQSFVYFGSLIDNSGSCENEIRRCVQQARVAMTKLTKIWRDHYITKATKMSMVQSLVF</sequence>
<dbReference type="OrthoDB" id="6772657at2759"/>
<dbReference type="EMBL" id="CAACVG010003192">
    <property type="protein sequence ID" value="VEN37272.1"/>
    <property type="molecule type" value="Genomic_DNA"/>
</dbReference>
<evidence type="ECO:0000313" key="1">
    <source>
        <dbReference type="EMBL" id="VEN37272.1"/>
    </source>
</evidence>
<gene>
    <name evidence="1" type="ORF">CALMAC_LOCUS2582</name>
</gene>
<proteinExistence type="predicted"/>
<organism evidence="1 2">
    <name type="scientific">Callosobruchus maculatus</name>
    <name type="common">Southern cowpea weevil</name>
    <name type="synonym">Pulse bruchid</name>
    <dbReference type="NCBI Taxonomy" id="64391"/>
    <lineage>
        <taxon>Eukaryota</taxon>
        <taxon>Metazoa</taxon>
        <taxon>Ecdysozoa</taxon>
        <taxon>Arthropoda</taxon>
        <taxon>Hexapoda</taxon>
        <taxon>Insecta</taxon>
        <taxon>Pterygota</taxon>
        <taxon>Neoptera</taxon>
        <taxon>Endopterygota</taxon>
        <taxon>Coleoptera</taxon>
        <taxon>Polyphaga</taxon>
        <taxon>Cucujiformia</taxon>
        <taxon>Chrysomeloidea</taxon>
        <taxon>Chrysomelidae</taxon>
        <taxon>Bruchinae</taxon>
        <taxon>Bruchini</taxon>
        <taxon>Callosobruchus</taxon>
    </lineage>
</organism>